<dbReference type="GO" id="GO:0045476">
    <property type="term" value="P:nurse cell apoptotic process"/>
    <property type="evidence" value="ECO:0007669"/>
    <property type="project" value="UniProtKB-ARBA"/>
</dbReference>
<dbReference type="Pfam" id="PF00651">
    <property type="entry name" value="BTB"/>
    <property type="match status" value="1"/>
</dbReference>
<evidence type="ECO:0000256" key="6">
    <source>
        <dbReference type="PROSITE-ProRule" id="PRU00042"/>
    </source>
</evidence>
<dbReference type="GO" id="GO:0008406">
    <property type="term" value="P:gonad development"/>
    <property type="evidence" value="ECO:0007669"/>
    <property type="project" value="UniProtKB-ARBA"/>
</dbReference>
<name>A0AA88HA91_ARTSF</name>
<dbReference type="PROSITE" id="PS50097">
    <property type="entry name" value="BTB"/>
    <property type="match status" value="1"/>
</dbReference>
<dbReference type="GO" id="GO:0035167">
    <property type="term" value="P:larval lymph gland hemopoiesis"/>
    <property type="evidence" value="ECO:0007669"/>
    <property type="project" value="UniProtKB-ARBA"/>
</dbReference>
<evidence type="ECO:0000256" key="1">
    <source>
        <dbReference type="ARBA" id="ARBA00022473"/>
    </source>
</evidence>
<evidence type="ECO:0000256" key="4">
    <source>
        <dbReference type="ARBA" id="ARBA00023242"/>
    </source>
</evidence>
<keyword evidence="6" id="KW-0479">Metal-binding</keyword>
<comment type="caution">
    <text evidence="10">The sequence shown here is derived from an EMBL/GenBank/DDBJ whole genome shotgun (WGS) entry which is preliminary data.</text>
</comment>
<reference evidence="10" key="1">
    <citation type="submission" date="2023-07" db="EMBL/GenBank/DDBJ databases">
        <title>Chromosome-level genome assembly of Artemia franciscana.</title>
        <authorList>
            <person name="Jo E."/>
        </authorList>
    </citation>
    <scope>NUCLEOTIDE SEQUENCE</scope>
    <source>
        <tissue evidence="10">Whole body</tissue>
    </source>
</reference>
<feature type="domain" description="BTB" evidence="8">
    <location>
        <begin position="32"/>
        <end position="98"/>
    </location>
</feature>
<sequence>MGSEQEYCLRWNNHQSTILALLGKLLVSESLTDITLACEGKTLKCHRIVLSACSPYFQEILNSVNDDKHIIVYLKDVSYDELQSLVEYMYKGEVNIVQHKLPSLIKTAENLKIRGLCETEDSKTVEPPLTPPKSESPSFKKRKLDSLNVNSVPTHPMIRIRKFDQAHPPPLQRIDEKNSIDLDDSRLDYKENMVQIPRPEGDFNDSDTEVKSEGEWSDIELNASIGEDILETVRARKGRTSDGQFQCPRCGRRYQHKHTMNRHVRYICGLPPQFQCPLCEKKFHVNYRLKEHLKANHGVESNPATSQGNQSGTMSMQTPPTFTLQGSNNIETGVKIPKMEWGHQASHGVESNLATSQGNQSATMSMQSPSTYTLQGSNNIETGVKIPTTTAAISLQPANDTTKLYITDVSSFPSLNVSL</sequence>
<feature type="domain" description="C2H2-type" evidence="9">
    <location>
        <begin position="274"/>
        <end position="302"/>
    </location>
</feature>
<dbReference type="GO" id="GO:0045467">
    <property type="term" value="P:R7 cell development"/>
    <property type="evidence" value="ECO:0007669"/>
    <property type="project" value="UniProtKB-ARBA"/>
</dbReference>
<keyword evidence="11" id="KW-1185">Reference proteome</keyword>
<keyword evidence="6" id="KW-0862">Zinc</keyword>
<evidence type="ECO:0008006" key="12">
    <source>
        <dbReference type="Google" id="ProtNLM"/>
    </source>
</evidence>
<evidence type="ECO:0000256" key="2">
    <source>
        <dbReference type="ARBA" id="ARBA00022782"/>
    </source>
</evidence>
<gene>
    <name evidence="10" type="ORF">QYM36_017341</name>
</gene>
<accession>A0AA88HA91</accession>
<dbReference type="CDD" id="cd18315">
    <property type="entry name" value="BTB_POZ_BAB-like"/>
    <property type="match status" value="1"/>
</dbReference>
<protein>
    <recommendedName>
        <fullName evidence="12">Longitudinals lacking protein</fullName>
    </recommendedName>
</protein>
<dbReference type="Gene3D" id="3.30.160.60">
    <property type="entry name" value="Classic Zinc Finger"/>
    <property type="match status" value="1"/>
</dbReference>
<dbReference type="InterPro" id="IPR036236">
    <property type="entry name" value="Znf_C2H2_sf"/>
</dbReference>
<organism evidence="10 11">
    <name type="scientific">Artemia franciscana</name>
    <name type="common">Brine shrimp</name>
    <name type="synonym">Artemia sanfranciscana</name>
    <dbReference type="NCBI Taxonomy" id="6661"/>
    <lineage>
        <taxon>Eukaryota</taxon>
        <taxon>Metazoa</taxon>
        <taxon>Ecdysozoa</taxon>
        <taxon>Arthropoda</taxon>
        <taxon>Crustacea</taxon>
        <taxon>Branchiopoda</taxon>
        <taxon>Anostraca</taxon>
        <taxon>Artemiidae</taxon>
        <taxon>Artemia</taxon>
    </lineage>
</organism>
<comment type="function">
    <text evidence="5">Putative transcription factor required for axon growth and guidance in the central and peripheral nervous systems. Repels CNS axons away from the midline by promoting the expression of the midline repellent sli and its receptor robo.</text>
</comment>
<dbReference type="PANTHER" id="PTHR23110:SF111">
    <property type="entry name" value="LONGITUDINALS LACKING PROTEIN, ISOFORMS F_I_K_T"/>
    <property type="match status" value="1"/>
</dbReference>
<feature type="region of interest" description="Disordered" evidence="7">
    <location>
        <begin position="121"/>
        <end position="141"/>
    </location>
</feature>
<dbReference type="PANTHER" id="PTHR23110">
    <property type="entry name" value="BTB DOMAIN TRANSCRIPTION FACTOR"/>
    <property type="match status" value="1"/>
</dbReference>
<dbReference type="GO" id="GO:0007464">
    <property type="term" value="P:R3/R4 cell fate commitment"/>
    <property type="evidence" value="ECO:0007669"/>
    <property type="project" value="UniProtKB-ARBA"/>
</dbReference>
<evidence type="ECO:0000259" key="9">
    <source>
        <dbReference type="PROSITE" id="PS50157"/>
    </source>
</evidence>
<evidence type="ECO:0000259" key="8">
    <source>
        <dbReference type="PROSITE" id="PS50097"/>
    </source>
</evidence>
<dbReference type="GO" id="GO:0048813">
    <property type="term" value="P:dendrite morphogenesis"/>
    <property type="evidence" value="ECO:0007669"/>
    <property type="project" value="UniProtKB-ARBA"/>
</dbReference>
<dbReference type="Proteomes" id="UP001187531">
    <property type="component" value="Unassembled WGS sequence"/>
</dbReference>
<dbReference type="InterPro" id="IPR013087">
    <property type="entry name" value="Znf_C2H2_type"/>
</dbReference>
<evidence type="ECO:0000256" key="7">
    <source>
        <dbReference type="SAM" id="MobiDB-lite"/>
    </source>
</evidence>
<dbReference type="GO" id="GO:0005634">
    <property type="term" value="C:nucleus"/>
    <property type="evidence" value="ECO:0007669"/>
    <property type="project" value="TreeGrafter"/>
</dbReference>
<keyword evidence="2" id="KW-0221">Differentiation</keyword>
<dbReference type="EMBL" id="JAVRJZ010000021">
    <property type="protein sequence ID" value="KAK2705260.1"/>
    <property type="molecule type" value="Genomic_DNA"/>
</dbReference>
<evidence type="ECO:0000256" key="3">
    <source>
        <dbReference type="ARBA" id="ARBA00022902"/>
    </source>
</evidence>
<dbReference type="InterPro" id="IPR000210">
    <property type="entry name" value="BTB/POZ_dom"/>
</dbReference>
<proteinExistence type="predicted"/>
<dbReference type="GO" id="GO:0007526">
    <property type="term" value="P:larval somatic muscle development"/>
    <property type="evidence" value="ECO:0007669"/>
    <property type="project" value="UniProtKB-ARBA"/>
</dbReference>
<feature type="domain" description="C2H2-type" evidence="9">
    <location>
        <begin position="245"/>
        <end position="272"/>
    </location>
</feature>
<dbReference type="InterPro" id="IPR011333">
    <property type="entry name" value="SKP1/BTB/POZ_sf"/>
</dbReference>
<dbReference type="PROSITE" id="PS00028">
    <property type="entry name" value="ZINC_FINGER_C2H2_1"/>
    <property type="match status" value="1"/>
</dbReference>
<dbReference type="SUPFAM" id="SSF57667">
    <property type="entry name" value="beta-beta-alpha zinc fingers"/>
    <property type="match status" value="1"/>
</dbReference>
<dbReference type="SMART" id="SM00355">
    <property type="entry name" value="ZnF_C2H2"/>
    <property type="match status" value="2"/>
</dbReference>
<dbReference type="SUPFAM" id="SSF54695">
    <property type="entry name" value="POZ domain"/>
    <property type="match status" value="1"/>
</dbReference>
<evidence type="ECO:0000313" key="11">
    <source>
        <dbReference type="Proteomes" id="UP001187531"/>
    </source>
</evidence>
<dbReference type="AlphaFoldDB" id="A0AA88HA91"/>
<dbReference type="PROSITE" id="PS50157">
    <property type="entry name" value="ZINC_FINGER_C2H2_2"/>
    <property type="match status" value="2"/>
</dbReference>
<dbReference type="InterPro" id="IPR051095">
    <property type="entry name" value="Dros_DevTransReg"/>
</dbReference>
<keyword evidence="1" id="KW-0217">Developmental protein</keyword>
<evidence type="ECO:0000313" key="10">
    <source>
        <dbReference type="EMBL" id="KAK2705260.1"/>
    </source>
</evidence>
<keyword evidence="3" id="KW-0524">Neurogenesis</keyword>
<evidence type="ECO:0000256" key="5">
    <source>
        <dbReference type="ARBA" id="ARBA00037382"/>
    </source>
</evidence>
<dbReference type="SMART" id="SM00225">
    <property type="entry name" value="BTB"/>
    <property type="match status" value="1"/>
</dbReference>
<dbReference type="GO" id="GO:0008270">
    <property type="term" value="F:zinc ion binding"/>
    <property type="evidence" value="ECO:0007669"/>
    <property type="project" value="UniProtKB-KW"/>
</dbReference>
<dbReference type="GO" id="GO:0006357">
    <property type="term" value="P:regulation of transcription by RNA polymerase II"/>
    <property type="evidence" value="ECO:0007669"/>
    <property type="project" value="TreeGrafter"/>
</dbReference>
<dbReference type="GO" id="GO:0016199">
    <property type="term" value="P:axon midline choice point recognition"/>
    <property type="evidence" value="ECO:0007669"/>
    <property type="project" value="UniProtKB-ARBA"/>
</dbReference>
<keyword evidence="6" id="KW-0863">Zinc-finger</keyword>
<dbReference type="Gene3D" id="3.30.710.10">
    <property type="entry name" value="Potassium Channel Kv1.1, Chain A"/>
    <property type="match status" value="1"/>
</dbReference>
<dbReference type="EMBL" id="JAVRJZ010000021">
    <property type="protein sequence ID" value="KAK2705262.1"/>
    <property type="molecule type" value="Genomic_DNA"/>
</dbReference>
<keyword evidence="4" id="KW-0539">Nucleus</keyword>